<organism evidence="13 14">
    <name type="scientific">Guyparkeria halophila</name>
    <dbReference type="NCBI Taxonomy" id="47960"/>
    <lineage>
        <taxon>Bacteria</taxon>
        <taxon>Pseudomonadati</taxon>
        <taxon>Pseudomonadota</taxon>
        <taxon>Gammaproteobacteria</taxon>
        <taxon>Chromatiales</taxon>
        <taxon>Thioalkalibacteraceae</taxon>
        <taxon>Guyparkeria</taxon>
    </lineage>
</organism>
<dbReference type="NCBIfam" id="TIGR01169">
    <property type="entry name" value="rplA_bact"/>
    <property type="match status" value="1"/>
</dbReference>
<dbReference type="Proteomes" id="UP000427716">
    <property type="component" value="Chromosome"/>
</dbReference>
<evidence type="ECO:0000256" key="8">
    <source>
        <dbReference type="ARBA" id="ARBA00023274"/>
    </source>
</evidence>
<evidence type="ECO:0000313" key="13">
    <source>
        <dbReference type="EMBL" id="QGT79243.1"/>
    </source>
</evidence>
<comment type="subunit">
    <text evidence="11">Part of the 50S ribosomal subunit.</text>
</comment>
<dbReference type="KEGG" id="ghl:GM160_10255"/>
<evidence type="ECO:0000256" key="6">
    <source>
        <dbReference type="ARBA" id="ARBA00022884"/>
    </source>
</evidence>
<dbReference type="Gene3D" id="3.40.50.790">
    <property type="match status" value="1"/>
</dbReference>
<dbReference type="FunFam" id="3.40.50.790:FF:000001">
    <property type="entry name" value="50S ribosomal protein L1"/>
    <property type="match status" value="1"/>
</dbReference>
<keyword evidence="6 11" id="KW-0694">RNA-binding</keyword>
<evidence type="ECO:0000256" key="2">
    <source>
        <dbReference type="ARBA" id="ARBA00022491"/>
    </source>
</evidence>
<dbReference type="InterPro" id="IPR028364">
    <property type="entry name" value="Ribosomal_uL1/biogenesis"/>
</dbReference>
<dbReference type="CDD" id="cd00403">
    <property type="entry name" value="Ribosomal_L1"/>
    <property type="match status" value="1"/>
</dbReference>
<gene>
    <name evidence="11 13" type="primary">rplA</name>
    <name evidence="13" type="ORF">GM160_10255</name>
</gene>
<accession>A0A6I6D5F2</accession>
<dbReference type="HAMAP" id="MF_01318_B">
    <property type="entry name" value="Ribosomal_uL1_B"/>
    <property type="match status" value="1"/>
</dbReference>
<dbReference type="GO" id="GO:0019843">
    <property type="term" value="F:rRNA binding"/>
    <property type="evidence" value="ECO:0007669"/>
    <property type="project" value="UniProtKB-UniRule"/>
</dbReference>
<dbReference type="Pfam" id="PF00687">
    <property type="entry name" value="Ribosomal_L1"/>
    <property type="match status" value="1"/>
</dbReference>
<dbReference type="GO" id="GO:0003735">
    <property type="term" value="F:structural constituent of ribosome"/>
    <property type="evidence" value="ECO:0007669"/>
    <property type="project" value="InterPro"/>
</dbReference>
<dbReference type="RefSeq" id="WP_156574950.1">
    <property type="nucleotide sequence ID" value="NZ_CP046415.1"/>
</dbReference>
<name>A0A6I6D5F2_9GAMM</name>
<evidence type="ECO:0000256" key="10">
    <source>
        <dbReference type="ARBA" id="ARBA00059110"/>
    </source>
</evidence>
<dbReference type="InterPro" id="IPR023674">
    <property type="entry name" value="Ribosomal_uL1-like"/>
</dbReference>
<dbReference type="InterPro" id="IPR002143">
    <property type="entry name" value="Ribosomal_uL1"/>
</dbReference>
<dbReference type="PROSITE" id="PS01199">
    <property type="entry name" value="RIBOSOMAL_L1"/>
    <property type="match status" value="1"/>
</dbReference>
<dbReference type="PANTHER" id="PTHR36427:SF3">
    <property type="entry name" value="LARGE RIBOSOMAL SUBUNIT PROTEIN UL1M"/>
    <property type="match status" value="1"/>
</dbReference>
<keyword evidence="2 11" id="KW-0678">Repressor</keyword>
<keyword evidence="3 11" id="KW-0820">tRNA-binding</keyword>
<keyword evidence="4 11" id="KW-0699">rRNA-binding</keyword>
<keyword evidence="14" id="KW-1185">Reference proteome</keyword>
<dbReference type="InterPro" id="IPR016095">
    <property type="entry name" value="Ribosomal_uL1_3-a/b-sand"/>
</dbReference>
<evidence type="ECO:0000256" key="12">
    <source>
        <dbReference type="RuleBase" id="RU000659"/>
    </source>
</evidence>
<evidence type="ECO:0000256" key="4">
    <source>
        <dbReference type="ARBA" id="ARBA00022730"/>
    </source>
</evidence>
<dbReference type="InterPro" id="IPR005878">
    <property type="entry name" value="Ribosom_uL1_bac-type"/>
</dbReference>
<keyword evidence="7 11" id="KW-0689">Ribosomal protein</keyword>
<evidence type="ECO:0000256" key="3">
    <source>
        <dbReference type="ARBA" id="ARBA00022555"/>
    </source>
</evidence>
<dbReference type="AlphaFoldDB" id="A0A6I6D5F2"/>
<dbReference type="GO" id="GO:0000049">
    <property type="term" value="F:tRNA binding"/>
    <property type="evidence" value="ECO:0007669"/>
    <property type="project" value="UniProtKB-KW"/>
</dbReference>
<proteinExistence type="inferred from homology"/>
<reference evidence="13 14" key="1">
    <citation type="submission" date="2019-11" db="EMBL/GenBank/DDBJ databases">
        <authorList>
            <person name="Zhang J."/>
            <person name="Sun C."/>
        </authorList>
    </citation>
    <scope>NUCLEOTIDE SEQUENCE [LARGE SCALE GENOMIC DNA]</scope>
    <source>
        <strain evidence="14">sp2</strain>
    </source>
</reference>
<evidence type="ECO:0000256" key="9">
    <source>
        <dbReference type="ARBA" id="ARBA00035241"/>
    </source>
</evidence>
<comment type="function">
    <text evidence="10 11">Protein L1 is also a translational repressor protein, it controls the translation of the L11 operon by binding to its mRNA.</text>
</comment>
<evidence type="ECO:0000256" key="1">
    <source>
        <dbReference type="ARBA" id="ARBA00010531"/>
    </source>
</evidence>
<dbReference type="GO" id="GO:0006417">
    <property type="term" value="P:regulation of translation"/>
    <property type="evidence" value="ECO:0007669"/>
    <property type="project" value="UniProtKB-KW"/>
</dbReference>
<dbReference type="PIRSF" id="PIRSF002155">
    <property type="entry name" value="Ribosomal_L1"/>
    <property type="match status" value="1"/>
</dbReference>
<evidence type="ECO:0000256" key="11">
    <source>
        <dbReference type="HAMAP-Rule" id="MF_01318"/>
    </source>
</evidence>
<comment type="function">
    <text evidence="11">Binds directly to 23S rRNA. The L1 stalk is quite mobile in the ribosome, and is involved in E site tRNA release.</text>
</comment>
<comment type="similarity">
    <text evidence="1 11 12">Belongs to the universal ribosomal protein uL1 family.</text>
</comment>
<evidence type="ECO:0000256" key="5">
    <source>
        <dbReference type="ARBA" id="ARBA00022845"/>
    </source>
</evidence>
<dbReference type="GO" id="GO:0006412">
    <property type="term" value="P:translation"/>
    <property type="evidence" value="ECO:0007669"/>
    <property type="project" value="UniProtKB-UniRule"/>
</dbReference>
<dbReference type="SUPFAM" id="SSF56808">
    <property type="entry name" value="Ribosomal protein L1"/>
    <property type="match status" value="1"/>
</dbReference>
<evidence type="ECO:0000313" key="14">
    <source>
        <dbReference type="Proteomes" id="UP000427716"/>
    </source>
</evidence>
<protein>
    <recommendedName>
        <fullName evidence="9 11">Large ribosomal subunit protein uL1</fullName>
    </recommendedName>
</protein>
<keyword evidence="5 11" id="KW-0810">Translation regulation</keyword>
<evidence type="ECO:0000256" key="7">
    <source>
        <dbReference type="ARBA" id="ARBA00022980"/>
    </source>
</evidence>
<keyword evidence="8 11" id="KW-0687">Ribonucleoprotein</keyword>
<dbReference type="EMBL" id="CP046415">
    <property type="protein sequence ID" value="QGT79243.1"/>
    <property type="molecule type" value="Genomic_DNA"/>
</dbReference>
<dbReference type="InterPro" id="IPR023673">
    <property type="entry name" value="Ribosomal_uL1_CS"/>
</dbReference>
<dbReference type="GO" id="GO:0022625">
    <property type="term" value="C:cytosolic large ribosomal subunit"/>
    <property type="evidence" value="ECO:0007669"/>
    <property type="project" value="TreeGrafter"/>
</dbReference>
<sequence>MAKLSKRQKLIAEKIDRNRQYGAEEAFALLKEVSKVKFNESVDVAVNLGVDPRRSDQMVRGSTVLPRGTGQDVRVAVFAQGANAEAAKEAGADIVGMDDLADEIKQGRMDFDVVIASPDAMRVVGQLGQILGPRGLMPNPKVGTVSTDVGTAVKNAKAGQVRYRTDKNGIIHCTIGKVDFEPAALIENLNALIGDLNKAKPSAAKGVYMKRVSVSTTMGPGLVVDQGSLAE</sequence>
<dbReference type="Gene3D" id="3.30.190.20">
    <property type="match status" value="1"/>
</dbReference>
<dbReference type="PANTHER" id="PTHR36427">
    <property type="entry name" value="54S RIBOSOMAL PROTEIN L1, MITOCHONDRIAL"/>
    <property type="match status" value="1"/>
</dbReference>